<dbReference type="Proteomes" id="UP000267268">
    <property type="component" value="Chromosome 1"/>
</dbReference>
<dbReference type="AlphaFoldDB" id="A0A3Q9FNV0"/>
<gene>
    <name evidence="2" type="ORF">EI427_06800</name>
</gene>
<dbReference type="Gene3D" id="2.40.50.870">
    <property type="entry name" value="Protein of unknown function (DUF3299)"/>
    <property type="match status" value="1"/>
</dbReference>
<evidence type="ECO:0000256" key="1">
    <source>
        <dbReference type="SAM" id="SignalP"/>
    </source>
</evidence>
<sequence>MKKNLLSLVIISIFLSSFSLIQSQEDIWLTLQKIDWEDKFDKELEMKVPFPIFSEEVRELGGKEISIKGFVLPIDTDDENSMLISYYPFANCFFCGGAGPETIMEVFMDVPREVNDETVTFKGILKLNGDATGMIYQLKDAVEVETID</sequence>
<dbReference type="EMBL" id="CP034562">
    <property type="protein sequence ID" value="AZQ61956.1"/>
    <property type="molecule type" value="Genomic_DNA"/>
</dbReference>
<evidence type="ECO:0000313" key="2">
    <source>
        <dbReference type="EMBL" id="AZQ61956.1"/>
    </source>
</evidence>
<evidence type="ECO:0000313" key="3">
    <source>
        <dbReference type="Proteomes" id="UP000267268"/>
    </source>
</evidence>
<accession>A0A3Q9FNV0</accession>
<reference evidence="2 3" key="1">
    <citation type="submission" date="2018-12" db="EMBL/GenBank/DDBJ databases">
        <title>Flammeovirga pectinis sp. nov., isolated from the gut of the Korean scallop, Patinopecten yessoensis.</title>
        <authorList>
            <person name="Bae J.-W."/>
            <person name="Jeong Y.-S."/>
            <person name="Kang W."/>
        </authorList>
    </citation>
    <scope>NUCLEOTIDE SEQUENCE [LARGE SCALE GENOMIC DNA]</scope>
    <source>
        <strain evidence="2 3">L12M1</strain>
    </source>
</reference>
<proteinExistence type="predicted"/>
<name>A0A3Q9FNV0_9BACT</name>
<dbReference type="KEGG" id="fll:EI427_06800"/>
<keyword evidence="1" id="KW-0732">Signal</keyword>
<feature type="chain" id="PRO_5018654010" evidence="1">
    <location>
        <begin position="22"/>
        <end position="148"/>
    </location>
</feature>
<organism evidence="2 3">
    <name type="scientific">Flammeovirga pectinis</name>
    <dbReference type="NCBI Taxonomy" id="2494373"/>
    <lineage>
        <taxon>Bacteria</taxon>
        <taxon>Pseudomonadati</taxon>
        <taxon>Bacteroidota</taxon>
        <taxon>Cytophagia</taxon>
        <taxon>Cytophagales</taxon>
        <taxon>Flammeovirgaceae</taxon>
        <taxon>Flammeovirga</taxon>
    </lineage>
</organism>
<keyword evidence="3" id="KW-1185">Reference proteome</keyword>
<dbReference type="RefSeq" id="WP_126612998.1">
    <property type="nucleotide sequence ID" value="NZ_CP034562.1"/>
</dbReference>
<feature type="signal peptide" evidence="1">
    <location>
        <begin position="1"/>
        <end position="21"/>
    </location>
</feature>
<protein>
    <submittedName>
        <fullName evidence="2">DUF3299 domain-containing protein</fullName>
    </submittedName>
</protein>
<dbReference type="OrthoDB" id="1348500at2"/>